<dbReference type="AlphaFoldDB" id="A0A2S8AEM0"/>
<keyword evidence="2" id="KW-1185">Reference proteome</keyword>
<gene>
    <name evidence="1" type="ORF">C4S77_04635</name>
</gene>
<sequence length="59" mass="7003">MKKEKRNLANTLTAYGLDRTLKIRQLLPFFNFNSHIKLKKSPKKYFLGDLSIFLLNVYL</sequence>
<dbReference type="Proteomes" id="UP000238042">
    <property type="component" value="Unassembled WGS sequence"/>
</dbReference>
<accession>A0A2S8AEM0</accession>
<comment type="caution">
    <text evidence="1">The sequence shown here is derived from an EMBL/GenBank/DDBJ whole genome shotgun (WGS) entry which is preliminary data.</text>
</comment>
<proteinExistence type="predicted"/>
<organism evidence="1 2">
    <name type="scientific">Apibacter adventoris</name>
    <dbReference type="NCBI Taxonomy" id="1679466"/>
    <lineage>
        <taxon>Bacteria</taxon>
        <taxon>Pseudomonadati</taxon>
        <taxon>Bacteroidota</taxon>
        <taxon>Flavobacteriia</taxon>
        <taxon>Flavobacteriales</taxon>
        <taxon>Weeksellaceae</taxon>
        <taxon>Apibacter</taxon>
    </lineage>
</organism>
<reference evidence="1 2" key="1">
    <citation type="submission" date="2018-02" db="EMBL/GenBank/DDBJ databases">
        <title>Genome sequences of Apibacter spp., gut symbionts of Asian honey bees.</title>
        <authorList>
            <person name="Kwong W.K."/>
            <person name="Steele M.I."/>
            <person name="Moran N.A."/>
        </authorList>
    </citation>
    <scope>NUCLEOTIDE SEQUENCE [LARGE SCALE GENOMIC DNA]</scope>
    <source>
        <strain evidence="2">wkB301</strain>
    </source>
</reference>
<evidence type="ECO:0000313" key="2">
    <source>
        <dbReference type="Proteomes" id="UP000238042"/>
    </source>
</evidence>
<dbReference type="EMBL" id="PSZM01000034">
    <property type="protein sequence ID" value="PQL93437.1"/>
    <property type="molecule type" value="Genomic_DNA"/>
</dbReference>
<name>A0A2S8AEM0_9FLAO</name>
<protein>
    <submittedName>
        <fullName evidence="1">Uncharacterized protein</fullName>
    </submittedName>
</protein>
<evidence type="ECO:0000313" key="1">
    <source>
        <dbReference type="EMBL" id="PQL93437.1"/>
    </source>
</evidence>